<organism evidence="1">
    <name type="scientific">Anguilla anguilla</name>
    <name type="common">European freshwater eel</name>
    <name type="synonym">Muraena anguilla</name>
    <dbReference type="NCBI Taxonomy" id="7936"/>
    <lineage>
        <taxon>Eukaryota</taxon>
        <taxon>Metazoa</taxon>
        <taxon>Chordata</taxon>
        <taxon>Craniata</taxon>
        <taxon>Vertebrata</taxon>
        <taxon>Euteleostomi</taxon>
        <taxon>Actinopterygii</taxon>
        <taxon>Neopterygii</taxon>
        <taxon>Teleostei</taxon>
        <taxon>Anguilliformes</taxon>
        <taxon>Anguillidae</taxon>
        <taxon>Anguilla</taxon>
    </lineage>
</organism>
<name>A0A0E9R2P4_ANGAN</name>
<reference evidence="1" key="1">
    <citation type="submission" date="2014-11" db="EMBL/GenBank/DDBJ databases">
        <authorList>
            <person name="Amaro Gonzalez C."/>
        </authorList>
    </citation>
    <scope>NUCLEOTIDE SEQUENCE</scope>
</reference>
<reference evidence="1" key="2">
    <citation type="journal article" date="2015" name="Fish Shellfish Immunol.">
        <title>Early steps in the European eel (Anguilla anguilla)-Vibrio vulnificus interaction in the gills: Role of the RtxA13 toxin.</title>
        <authorList>
            <person name="Callol A."/>
            <person name="Pajuelo D."/>
            <person name="Ebbesson L."/>
            <person name="Teles M."/>
            <person name="MacKenzie S."/>
            <person name="Amaro C."/>
        </authorList>
    </citation>
    <scope>NUCLEOTIDE SEQUENCE</scope>
</reference>
<accession>A0A0E9R2P4</accession>
<proteinExistence type="predicted"/>
<dbReference type="EMBL" id="GBXM01085954">
    <property type="protein sequence ID" value="JAH22623.1"/>
    <property type="molecule type" value="Transcribed_RNA"/>
</dbReference>
<protein>
    <submittedName>
        <fullName evidence="1">Uncharacterized protein</fullName>
    </submittedName>
</protein>
<sequence length="11" mass="1190">MAWQLQVSGNG</sequence>
<evidence type="ECO:0000313" key="1">
    <source>
        <dbReference type="EMBL" id="JAH22623.1"/>
    </source>
</evidence>